<proteinExistence type="predicted"/>
<evidence type="ECO:0000313" key="1">
    <source>
        <dbReference type="EMBL" id="KAK9741270.1"/>
    </source>
</evidence>
<gene>
    <name evidence="1" type="ORF">RND81_03G093600</name>
</gene>
<name>A0AAW1M2D5_SAPOF</name>
<reference evidence="1" key="1">
    <citation type="submission" date="2024-03" db="EMBL/GenBank/DDBJ databases">
        <title>WGS assembly of Saponaria officinalis var. Norfolk2.</title>
        <authorList>
            <person name="Jenkins J."/>
            <person name="Shu S."/>
            <person name="Grimwood J."/>
            <person name="Barry K."/>
            <person name="Goodstein D."/>
            <person name="Schmutz J."/>
            <person name="Leebens-Mack J."/>
            <person name="Osbourn A."/>
        </authorList>
    </citation>
    <scope>NUCLEOTIDE SEQUENCE [LARGE SCALE GENOMIC DNA]</scope>
    <source>
        <strain evidence="1">JIC</strain>
    </source>
</reference>
<dbReference type="Proteomes" id="UP001443914">
    <property type="component" value="Unassembled WGS sequence"/>
</dbReference>
<protein>
    <submittedName>
        <fullName evidence="1">Uncharacterized protein</fullName>
    </submittedName>
</protein>
<keyword evidence="2" id="KW-1185">Reference proteome</keyword>
<dbReference type="AlphaFoldDB" id="A0AAW1M2D5"/>
<sequence length="132" mass="15135">MLRFQTNQQYMFSIYTRPPKNHSTLIAISNGIIELKVGWLPIHSQHNATSTLLETKDNFSSQISALRAVSSLFIEHIQQLLIHQQRKVESLLQSHQSNKKTDSSLGNKEKHATMKFDCWMALIALSNIFIDL</sequence>
<evidence type="ECO:0000313" key="2">
    <source>
        <dbReference type="Proteomes" id="UP001443914"/>
    </source>
</evidence>
<accession>A0AAW1M2D5</accession>
<organism evidence="1 2">
    <name type="scientific">Saponaria officinalis</name>
    <name type="common">Common soapwort</name>
    <name type="synonym">Lychnis saponaria</name>
    <dbReference type="NCBI Taxonomy" id="3572"/>
    <lineage>
        <taxon>Eukaryota</taxon>
        <taxon>Viridiplantae</taxon>
        <taxon>Streptophyta</taxon>
        <taxon>Embryophyta</taxon>
        <taxon>Tracheophyta</taxon>
        <taxon>Spermatophyta</taxon>
        <taxon>Magnoliopsida</taxon>
        <taxon>eudicotyledons</taxon>
        <taxon>Gunneridae</taxon>
        <taxon>Pentapetalae</taxon>
        <taxon>Caryophyllales</taxon>
        <taxon>Caryophyllaceae</taxon>
        <taxon>Caryophylleae</taxon>
        <taxon>Saponaria</taxon>
    </lineage>
</organism>
<dbReference type="EMBL" id="JBDFQZ010000003">
    <property type="protein sequence ID" value="KAK9741270.1"/>
    <property type="molecule type" value="Genomic_DNA"/>
</dbReference>
<comment type="caution">
    <text evidence="1">The sequence shown here is derived from an EMBL/GenBank/DDBJ whole genome shotgun (WGS) entry which is preliminary data.</text>
</comment>